<dbReference type="InterPro" id="IPR016570">
    <property type="entry name" value="UCP010361"/>
</dbReference>
<feature type="transmembrane region" description="Helical" evidence="9">
    <location>
        <begin position="151"/>
        <end position="174"/>
    </location>
</feature>
<keyword evidence="3" id="KW-0808">Transferase</keyword>
<sequence length="510" mass="56274">MTATPLESAQEPAFVPDEPAHSDGFVRGLAEAVGGPLGEHAVRPKRGGAYGRQFWTAARVVLAMVCLTMSLHWVQKFPCNDGAWSGLEQYKYMCYTDVLALYYGEELSAGAVPYKDFPVEYPVVTGAFMGLIGLPVHALGERAGALNEGQLFYNLNVLALGAAAIATAALMVAVRRRRPWDIAMFALSPGLFLSATINWDLLAIVLTAAGWYFWARRRPVAAGVFVALAASAKLWPALLALPLLVLCWRARRMREFGTAAWAGLFTLGLVNIPVLVLWPSSWARFFELNSERPVDWGTIWYIGSHFPLGNDRYGIGPFQSLGDNLPLQNAVSWVLILLAIGGVLLLAVRAPRRPRLAQVAFLVVAVFLVLNKVWSQQFVLWLIPLAVLARPRWGAFLAWQMAEIAYFAAFYGRLMGEAGKVVFPEWVFVWAAELRLITLGVLMWLVIREMFHPELDVVRQTYDDDPDGGVLDGAPDRDDWPGAWPPESESDDDPMPVAVSAAEPPEPDKP</sequence>
<keyword evidence="4 9" id="KW-0812">Transmembrane</keyword>
<feature type="region of interest" description="Disordered" evidence="8">
    <location>
        <begin position="464"/>
        <end position="510"/>
    </location>
</feature>
<keyword evidence="11" id="KW-1185">Reference proteome</keyword>
<evidence type="ECO:0000313" key="10">
    <source>
        <dbReference type="EMBL" id="GIJ59688.1"/>
    </source>
</evidence>
<dbReference type="Pfam" id="PF09594">
    <property type="entry name" value="GT87"/>
    <property type="match status" value="1"/>
</dbReference>
<proteinExistence type="inferred from homology"/>
<dbReference type="InterPro" id="IPR018584">
    <property type="entry name" value="GT87"/>
</dbReference>
<feature type="transmembrane region" description="Helical" evidence="9">
    <location>
        <begin position="330"/>
        <end position="348"/>
    </location>
</feature>
<feature type="transmembrane region" description="Helical" evidence="9">
    <location>
        <begin position="426"/>
        <end position="447"/>
    </location>
</feature>
<dbReference type="AlphaFoldDB" id="A0A8J3ZB85"/>
<feature type="transmembrane region" description="Helical" evidence="9">
    <location>
        <begin position="360"/>
        <end position="383"/>
    </location>
</feature>
<dbReference type="PIRSF" id="PIRSF010361">
    <property type="entry name" value="UCP010361"/>
    <property type="match status" value="1"/>
</dbReference>
<gene>
    <name evidence="10" type="ORF">Vau01_072040</name>
</gene>
<organism evidence="10 11">
    <name type="scientific">Virgisporangium aurantiacum</name>
    <dbReference type="NCBI Taxonomy" id="175570"/>
    <lineage>
        <taxon>Bacteria</taxon>
        <taxon>Bacillati</taxon>
        <taxon>Actinomycetota</taxon>
        <taxon>Actinomycetes</taxon>
        <taxon>Micromonosporales</taxon>
        <taxon>Micromonosporaceae</taxon>
        <taxon>Virgisporangium</taxon>
    </lineage>
</organism>
<evidence type="ECO:0000256" key="3">
    <source>
        <dbReference type="ARBA" id="ARBA00022679"/>
    </source>
</evidence>
<comment type="caution">
    <text evidence="10">The sequence shown here is derived from an EMBL/GenBank/DDBJ whole genome shotgun (WGS) entry which is preliminary data.</text>
</comment>
<evidence type="ECO:0000256" key="4">
    <source>
        <dbReference type="ARBA" id="ARBA00022692"/>
    </source>
</evidence>
<keyword evidence="2" id="KW-1003">Cell membrane</keyword>
<name>A0A8J3ZB85_9ACTN</name>
<evidence type="ECO:0000256" key="2">
    <source>
        <dbReference type="ARBA" id="ARBA00022475"/>
    </source>
</evidence>
<evidence type="ECO:0000256" key="8">
    <source>
        <dbReference type="SAM" id="MobiDB-lite"/>
    </source>
</evidence>
<reference evidence="10" key="1">
    <citation type="submission" date="2021-01" db="EMBL/GenBank/DDBJ databases">
        <title>Whole genome shotgun sequence of Virgisporangium aurantiacum NBRC 16421.</title>
        <authorList>
            <person name="Komaki H."/>
            <person name="Tamura T."/>
        </authorList>
    </citation>
    <scope>NUCLEOTIDE SEQUENCE</scope>
    <source>
        <strain evidence="10">NBRC 16421</strain>
    </source>
</reference>
<comment type="subcellular location">
    <subcellularLocation>
        <location evidence="1">Cell membrane</location>
        <topology evidence="1">Multi-pass membrane protein</topology>
    </subcellularLocation>
</comment>
<evidence type="ECO:0000256" key="9">
    <source>
        <dbReference type="SAM" id="Phobius"/>
    </source>
</evidence>
<accession>A0A8J3ZB85</accession>
<dbReference type="Proteomes" id="UP000612585">
    <property type="component" value="Unassembled WGS sequence"/>
</dbReference>
<evidence type="ECO:0000256" key="6">
    <source>
        <dbReference type="ARBA" id="ARBA00023136"/>
    </source>
</evidence>
<protein>
    <submittedName>
        <fullName evidence="10">Membrane protein</fullName>
    </submittedName>
</protein>
<feature type="transmembrane region" description="Helical" evidence="9">
    <location>
        <begin position="220"/>
        <end position="247"/>
    </location>
</feature>
<comment type="similarity">
    <text evidence="7">Belongs to the glycosyltransferase 87 family.</text>
</comment>
<evidence type="ECO:0000256" key="5">
    <source>
        <dbReference type="ARBA" id="ARBA00022989"/>
    </source>
</evidence>
<feature type="transmembrane region" description="Helical" evidence="9">
    <location>
        <begin position="186"/>
        <end position="214"/>
    </location>
</feature>
<evidence type="ECO:0000313" key="11">
    <source>
        <dbReference type="Proteomes" id="UP000612585"/>
    </source>
</evidence>
<evidence type="ECO:0000256" key="1">
    <source>
        <dbReference type="ARBA" id="ARBA00004651"/>
    </source>
</evidence>
<feature type="transmembrane region" description="Helical" evidence="9">
    <location>
        <begin position="54"/>
        <end position="74"/>
    </location>
</feature>
<dbReference type="EMBL" id="BOPG01000048">
    <property type="protein sequence ID" value="GIJ59688.1"/>
    <property type="molecule type" value="Genomic_DNA"/>
</dbReference>
<dbReference type="GO" id="GO:0005886">
    <property type="term" value="C:plasma membrane"/>
    <property type="evidence" value="ECO:0007669"/>
    <property type="project" value="UniProtKB-SubCell"/>
</dbReference>
<keyword evidence="6 9" id="KW-0472">Membrane</keyword>
<feature type="transmembrane region" description="Helical" evidence="9">
    <location>
        <begin position="395"/>
        <end position="414"/>
    </location>
</feature>
<dbReference type="GO" id="GO:0016758">
    <property type="term" value="F:hexosyltransferase activity"/>
    <property type="evidence" value="ECO:0007669"/>
    <property type="project" value="InterPro"/>
</dbReference>
<feature type="transmembrane region" description="Helical" evidence="9">
    <location>
        <begin position="259"/>
        <end position="278"/>
    </location>
</feature>
<dbReference type="RefSeq" id="WP_204002553.1">
    <property type="nucleotide sequence ID" value="NZ_BOPG01000048.1"/>
</dbReference>
<keyword evidence="5 9" id="KW-1133">Transmembrane helix</keyword>
<evidence type="ECO:0000256" key="7">
    <source>
        <dbReference type="ARBA" id="ARBA00024033"/>
    </source>
</evidence>